<accession>A0A1J5QEY1</accession>
<feature type="compositionally biased region" description="Basic and acidic residues" evidence="1">
    <location>
        <begin position="100"/>
        <end position="112"/>
    </location>
</feature>
<comment type="caution">
    <text evidence="2">The sequence shown here is derived from an EMBL/GenBank/DDBJ whole genome shotgun (WGS) entry which is preliminary data.</text>
</comment>
<reference evidence="2" key="1">
    <citation type="submission" date="2016-10" db="EMBL/GenBank/DDBJ databases">
        <title>Sequence of Gallionella enrichment culture.</title>
        <authorList>
            <person name="Poehlein A."/>
            <person name="Muehling M."/>
            <person name="Daniel R."/>
        </authorList>
    </citation>
    <scope>NUCLEOTIDE SEQUENCE</scope>
</reference>
<evidence type="ECO:0000313" key="2">
    <source>
        <dbReference type="EMBL" id="OIQ82097.1"/>
    </source>
</evidence>
<feature type="region of interest" description="Disordered" evidence="1">
    <location>
        <begin position="1"/>
        <end position="23"/>
    </location>
</feature>
<feature type="region of interest" description="Disordered" evidence="1">
    <location>
        <begin position="88"/>
        <end position="157"/>
    </location>
</feature>
<sequence length="169" mass="18086">MENTSASSTASVRRTSAGGGAATSCCAWRRPGRCWCAAQRPTRPSTTIASNAAIENQARLAWPCGTMNAAASSGPSAVPALPPTWKIDCARPWRPPDASRATRDDSGWKIDEPMPTQAAATSTWPKLSARDSSSRPQKVKPMPTDRENGRGLRSVYRPTSGCRIDAVTW</sequence>
<gene>
    <name evidence="2" type="ORF">GALL_361300</name>
</gene>
<evidence type="ECO:0000256" key="1">
    <source>
        <dbReference type="SAM" id="MobiDB-lite"/>
    </source>
</evidence>
<name>A0A1J5QEY1_9ZZZZ</name>
<feature type="compositionally biased region" description="Polar residues" evidence="1">
    <location>
        <begin position="118"/>
        <end position="127"/>
    </location>
</feature>
<organism evidence="2">
    <name type="scientific">mine drainage metagenome</name>
    <dbReference type="NCBI Taxonomy" id="410659"/>
    <lineage>
        <taxon>unclassified sequences</taxon>
        <taxon>metagenomes</taxon>
        <taxon>ecological metagenomes</taxon>
    </lineage>
</organism>
<dbReference type="AlphaFoldDB" id="A0A1J5QEY1"/>
<dbReference type="EMBL" id="MLJW01000844">
    <property type="protein sequence ID" value="OIQ82097.1"/>
    <property type="molecule type" value="Genomic_DNA"/>
</dbReference>
<proteinExistence type="predicted"/>
<protein>
    <submittedName>
        <fullName evidence="2">Uncharacterized protein</fullName>
    </submittedName>
</protein>